<feature type="chain" id="PRO_5003940445" evidence="1">
    <location>
        <begin position="27"/>
        <end position="285"/>
    </location>
</feature>
<evidence type="ECO:0000313" key="4">
    <source>
        <dbReference type="Proteomes" id="UP000010809"/>
    </source>
</evidence>
<dbReference type="STRING" id="1255043.TVNIR_1286"/>
<name>L0DTN3_THIND</name>
<reference evidence="3" key="1">
    <citation type="submission" date="2015-12" db="EMBL/GenBank/DDBJ databases">
        <authorList>
            <person name="Tikhonova T.V."/>
            <person name="Pavlov A.R."/>
            <person name="Beletsky A.V."/>
            <person name="Mardanov A.V."/>
            <person name="Sorokin D.Y."/>
            <person name="Ravin N.V."/>
            <person name="Popov V.O."/>
        </authorList>
    </citation>
    <scope>NUCLEOTIDE SEQUENCE</scope>
    <source>
        <strain evidence="3">DSM 14787</strain>
    </source>
</reference>
<sequence>MPAETVRRLSAAALLTLLLVPWTAHPDPQPLFDAHLHYNVAHAETLSPKQAAAALAEAGIVRAVVSTRTDALAEALMQAAPGQILPFLDVYETPAHKETWMHQQGLPERIRARLDAGLASGSWRGIGELHLFADDRHSPVFRELLELAHARGLPVMIHGDPAVIDRAYEIEPEAWILWAHAGSFPYPPLVRDYLDRYPELYVDLSMRSERLNPPGGMPLDWQDLLIEHADRFLIGADTFSIRRWLELDEHVADIRAWLAQLPPDVARRIGHDNAAALFATEAPAD</sequence>
<accession>L0DTN3</accession>
<evidence type="ECO:0000259" key="2">
    <source>
        <dbReference type="Pfam" id="PF04909"/>
    </source>
</evidence>
<proteinExistence type="predicted"/>
<keyword evidence="4" id="KW-1185">Reference proteome</keyword>
<evidence type="ECO:0000313" key="3">
    <source>
        <dbReference type="EMBL" id="AGA32959.1"/>
    </source>
</evidence>
<dbReference type="HOGENOM" id="CLU_979618_0_0_6"/>
<dbReference type="InterPro" id="IPR032466">
    <property type="entry name" value="Metal_Hydrolase"/>
</dbReference>
<dbReference type="KEGG" id="tni:TVNIR_1286"/>
<dbReference type="eggNOG" id="COG2159">
    <property type="taxonomic scope" value="Bacteria"/>
</dbReference>
<organism evidence="3 4">
    <name type="scientific">Thioalkalivibrio nitratireducens (strain DSM 14787 / UNIQEM 213 / ALEN2)</name>
    <dbReference type="NCBI Taxonomy" id="1255043"/>
    <lineage>
        <taxon>Bacteria</taxon>
        <taxon>Pseudomonadati</taxon>
        <taxon>Pseudomonadota</taxon>
        <taxon>Gammaproteobacteria</taxon>
        <taxon>Chromatiales</taxon>
        <taxon>Ectothiorhodospiraceae</taxon>
        <taxon>Thioalkalivibrio</taxon>
    </lineage>
</organism>
<evidence type="ECO:0000256" key="1">
    <source>
        <dbReference type="SAM" id="SignalP"/>
    </source>
</evidence>
<dbReference type="Proteomes" id="UP000010809">
    <property type="component" value="Chromosome"/>
</dbReference>
<dbReference type="GO" id="GO:0016787">
    <property type="term" value="F:hydrolase activity"/>
    <property type="evidence" value="ECO:0007669"/>
    <property type="project" value="UniProtKB-KW"/>
</dbReference>
<gene>
    <name evidence="3" type="ordered locus">TVNIR_1286</name>
</gene>
<feature type="domain" description="Amidohydrolase-related" evidence="2">
    <location>
        <begin position="37"/>
        <end position="278"/>
    </location>
</feature>
<dbReference type="EMBL" id="CP003989">
    <property type="protein sequence ID" value="AGA32959.1"/>
    <property type="molecule type" value="Genomic_DNA"/>
</dbReference>
<dbReference type="OrthoDB" id="3982782at2"/>
<dbReference type="InterPro" id="IPR006680">
    <property type="entry name" value="Amidohydro-rel"/>
</dbReference>
<dbReference type="RefSeq" id="WP_015258096.1">
    <property type="nucleotide sequence ID" value="NC_019902.2"/>
</dbReference>
<dbReference type="Pfam" id="PF04909">
    <property type="entry name" value="Amidohydro_2"/>
    <property type="match status" value="1"/>
</dbReference>
<dbReference type="SUPFAM" id="SSF51556">
    <property type="entry name" value="Metallo-dependent hydrolases"/>
    <property type="match status" value="1"/>
</dbReference>
<keyword evidence="1" id="KW-0732">Signal</keyword>
<protein>
    <submittedName>
        <fullName evidence="3">Amidohydrolase 2</fullName>
    </submittedName>
</protein>
<dbReference type="AlphaFoldDB" id="L0DTN3"/>
<dbReference type="Gene3D" id="3.20.20.140">
    <property type="entry name" value="Metal-dependent hydrolases"/>
    <property type="match status" value="1"/>
</dbReference>
<feature type="signal peptide" evidence="1">
    <location>
        <begin position="1"/>
        <end position="26"/>
    </location>
</feature>
<dbReference type="PATRIC" id="fig|1255043.3.peg.1300"/>